<proteinExistence type="predicted"/>
<dbReference type="EMBL" id="JANBPW010000020">
    <property type="protein sequence ID" value="KAJ1951390.1"/>
    <property type="molecule type" value="Genomic_DNA"/>
</dbReference>
<protein>
    <submittedName>
        <fullName evidence="1">Uncharacterized protein</fullName>
    </submittedName>
</protein>
<reference evidence="1" key="1">
    <citation type="submission" date="2022-07" db="EMBL/GenBank/DDBJ databases">
        <title>Phylogenomic reconstructions and comparative analyses of Kickxellomycotina fungi.</title>
        <authorList>
            <person name="Reynolds N.K."/>
            <person name="Stajich J.E."/>
            <person name="Barry K."/>
            <person name="Grigoriev I.V."/>
            <person name="Crous P."/>
            <person name="Smith M.E."/>
        </authorList>
    </citation>
    <scope>NUCLEOTIDE SEQUENCE</scope>
    <source>
        <strain evidence="1">NRRL 5244</strain>
    </source>
</reference>
<organism evidence="1 2">
    <name type="scientific">Linderina macrospora</name>
    <dbReference type="NCBI Taxonomy" id="4868"/>
    <lineage>
        <taxon>Eukaryota</taxon>
        <taxon>Fungi</taxon>
        <taxon>Fungi incertae sedis</taxon>
        <taxon>Zoopagomycota</taxon>
        <taxon>Kickxellomycotina</taxon>
        <taxon>Kickxellomycetes</taxon>
        <taxon>Kickxellales</taxon>
        <taxon>Kickxellaceae</taxon>
        <taxon>Linderina</taxon>
    </lineage>
</organism>
<name>A0ACC1JHK1_9FUNG</name>
<keyword evidence="2" id="KW-1185">Reference proteome</keyword>
<accession>A0ACC1JHK1</accession>
<dbReference type="Proteomes" id="UP001150603">
    <property type="component" value="Unassembled WGS sequence"/>
</dbReference>
<sequence>MTLQNTEKLKEKASDKRHGLLIVAKAGYALLEHKREKLKTYKKELQATLDELTVATSADNKERIMNCQKAVDTASDHISAATGDVKTIAELYQRDLECLREFDMEAGLQDDGGGVGEPKAYTRTSSSEWTPPKALPNDFNEYYMRALLIIGKFMGFERQSGNGPFSPSYTGDSSGKAEKRYFLDKLAPTFKTVMLLGMGASRVEIRDLDKPFDLGIEIDVYDKDENEPRMTFPVFFGEEAVSGTKRG</sequence>
<gene>
    <name evidence="1" type="ORF">FBU59_000188</name>
</gene>
<evidence type="ECO:0000313" key="1">
    <source>
        <dbReference type="EMBL" id="KAJ1951390.1"/>
    </source>
</evidence>
<comment type="caution">
    <text evidence="1">The sequence shown here is derived from an EMBL/GenBank/DDBJ whole genome shotgun (WGS) entry which is preliminary data.</text>
</comment>
<evidence type="ECO:0000313" key="2">
    <source>
        <dbReference type="Proteomes" id="UP001150603"/>
    </source>
</evidence>